<keyword evidence="1" id="KW-1133">Transmembrane helix</keyword>
<protein>
    <recommendedName>
        <fullName evidence="4">ABC transporter permease</fullName>
    </recommendedName>
</protein>
<sequence length="247" mass="26474">MSATAIERAKTTKGWLTCAVVVLLVALSLANGAGNYLENRPVFTEQGVTWPAVWGQSVLLYAYLFLPIVIGVRAAMMVRVENDDHNWRRMASYDAALVPVYRGKVGALVRFCAAAQLIHVVLFLVTGLLLGFDPAPVTLARFLLWALAGWVGACAVALAQLYAALRIASFASAVTVAVVGAVAGFLITIPVPAAAYVFPYTQIGVGMRARALESFTGGQAALFLLVNLVLITGFAWAGARVVRRWEY</sequence>
<dbReference type="EMBL" id="RJMB01000025">
    <property type="protein sequence ID" value="RNL82212.1"/>
    <property type="molecule type" value="Genomic_DNA"/>
</dbReference>
<dbReference type="OrthoDB" id="5160199at2"/>
<dbReference type="Proteomes" id="UP000269198">
    <property type="component" value="Unassembled WGS sequence"/>
</dbReference>
<dbReference type="CDD" id="cd21809">
    <property type="entry name" value="ABC-2_lan_permease-like"/>
    <property type="match status" value="1"/>
</dbReference>
<feature type="transmembrane region" description="Helical" evidence="1">
    <location>
        <begin position="170"/>
        <end position="198"/>
    </location>
</feature>
<reference evidence="2 3" key="1">
    <citation type="submission" date="2018-11" db="EMBL/GenBank/DDBJ databases">
        <title>The genome draft of YIM 96095.</title>
        <authorList>
            <person name="Tang S.-K."/>
            <person name="Chunyu W.-X."/>
            <person name="Feng Y.-Z."/>
        </authorList>
    </citation>
    <scope>NUCLEOTIDE SEQUENCE [LARGE SCALE GENOMIC DNA]</scope>
    <source>
        <strain evidence="2 3">YIM 96095</strain>
    </source>
</reference>
<gene>
    <name evidence="2" type="ORF">EFW17_20110</name>
</gene>
<proteinExistence type="predicted"/>
<keyword evidence="1" id="KW-0472">Membrane</keyword>
<accession>A0A3N0E2Z8</accession>
<feature type="transmembrane region" description="Helical" evidence="1">
    <location>
        <begin position="142"/>
        <end position="163"/>
    </location>
</feature>
<feature type="transmembrane region" description="Helical" evidence="1">
    <location>
        <begin position="60"/>
        <end position="80"/>
    </location>
</feature>
<keyword evidence="3" id="KW-1185">Reference proteome</keyword>
<evidence type="ECO:0000313" key="2">
    <source>
        <dbReference type="EMBL" id="RNL82212.1"/>
    </source>
</evidence>
<keyword evidence="1" id="KW-0812">Transmembrane</keyword>
<organism evidence="2 3">
    <name type="scientific">Halostreptopolyspora alba</name>
    <dbReference type="NCBI Taxonomy" id="2487137"/>
    <lineage>
        <taxon>Bacteria</taxon>
        <taxon>Bacillati</taxon>
        <taxon>Actinomycetota</taxon>
        <taxon>Actinomycetes</taxon>
        <taxon>Streptosporangiales</taxon>
        <taxon>Nocardiopsidaceae</taxon>
        <taxon>Halostreptopolyspora</taxon>
    </lineage>
</organism>
<evidence type="ECO:0008006" key="4">
    <source>
        <dbReference type="Google" id="ProtNLM"/>
    </source>
</evidence>
<dbReference type="RefSeq" id="WP_123202977.1">
    <property type="nucleotide sequence ID" value="NZ_RJMB01000025.1"/>
</dbReference>
<comment type="caution">
    <text evidence="2">The sequence shown here is derived from an EMBL/GenBank/DDBJ whole genome shotgun (WGS) entry which is preliminary data.</text>
</comment>
<dbReference type="Pfam" id="PF12730">
    <property type="entry name" value="ABC2_membrane_4"/>
    <property type="match status" value="1"/>
</dbReference>
<feature type="transmembrane region" description="Helical" evidence="1">
    <location>
        <begin position="107"/>
        <end position="130"/>
    </location>
</feature>
<feature type="transmembrane region" description="Helical" evidence="1">
    <location>
        <begin position="218"/>
        <end position="239"/>
    </location>
</feature>
<name>A0A3N0E2Z8_9ACTN</name>
<dbReference type="AlphaFoldDB" id="A0A3N0E2Z8"/>
<evidence type="ECO:0000256" key="1">
    <source>
        <dbReference type="SAM" id="Phobius"/>
    </source>
</evidence>
<evidence type="ECO:0000313" key="3">
    <source>
        <dbReference type="Proteomes" id="UP000269198"/>
    </source>
</evidence>